<protein>
    <recommendedName>
        <fullName evidence="11">Protein kinase domain-containing protein</fullName>
    </recommendedName>
</protein>
<organism evidence="12 13">
    <name type="scientific">Blomia tropicalis</name>
    <name type="common">Mite</name>
    <dbReference type="NCBI Taxonomy" id="40697"/>
    <lineage>
        <taxon>Eukaryota</taxon>
        <taxon>Metazoa</taxon>
        <taxon>Ecdysozoa</taxon>
        <taxon>Arthropoda</taxon>
        <taxon>Chelicerata</taxon>
        <taxon>Arachnida</taxon>
        <taxon>Acari</taxon>
        <taxon>Acariformes</taxon>
        <taxon>Sarcoptiformes</taxon>
        <taxon>Astigmata</taxon>
        <taxon>Glycyphagoidea</taxon>
        <taxon>Echimyopodidae</taxon>
        <taxon>Blomia</taxon>
    </lineage>
</organism>
<dbReference type="InterPro" id="IPR000719">
    <property type="entry name" value="Prot_kinase_dom"/>
</dbReference>
<sequence>MDTTGLDILAQKGYKLEKKLNAGAFGEVFAAVASNGDRVAIKVISFKTLSDEIREVFLPREMCALIFSRHQFIVPVYDIVRTEEKIYTFLEYCNMGDLFNYIVRHGYVSQALAMLWFYQISNAIDYLHNKMDVAHRDIKLENVLLNDMIAKVTDLGFAKCCRDNQTNSVIMSNTFCGTPGYMSPELLYQVPYNPFLADVWALGVCMYIMINGCYPYNSDDPKLMLEEIKERLHDKRYRQGIHDHVRWFTNKMLVYDPQKRPDVKVIMKYYSDNKYKTNLEWFPISAEEGELG</sequence>
<evidence type="ECO:0000256" key="4">
    <source>
        <dbReference type="ARBA" id="ARBA00022723"/>
    </source>
</evidence>
<dbReference type="AlphaFoldDB" id="A0A9Q0MFY5"/>
<evidence type="ECO:0000313" key="12">
    <source>
        <dbReference type="EMBL" id="KAJ6222860.1"/>
    </source>
</evidence>
<evidence type="ECO:0000256" key="7">
    <source>
        <dbReference type="ARBA" id="ARBA00022840"/>
    </source>
</evidence>
<dbReference type="SUPFAM" id="SSF56112">
    <property type="entry name" value="Protein kinase-like (PK-like)"/>
    <property type="match status" value="1"/>
</dbReference>
<dbReference type="GO" id="GO:0005737">
    <property type="term" value="C:cytoplasm"/>
    <property type="evidence" value="ECO:0007669"/>
    <property type="project" value="TreeGrafter"/>
</dbReference>
<dbReference type="GO" id="GO:0000226">
    <property type="term" value="P:microtubule cytoskeleton organization"/>
    <property type="evidence" value="ECO:0007669"/>
    <property type="project" value="TreeGrafter"/>
</dbReference>
<dbReference type="InterPro" id="IPR008271">
    <property type="entry name" value="Ser/Thr_kinase_AS"/>
</dbReference>
<accession>A0A9Q0MFY5</accession>
<name>A0A9Q0MFY5_BLOTA</name>
<evidence type="ECO:0000256" key="10">
    <source>
        <dbReference type="ARBA" id="ARBA00022871"/>
    </source>
</evidence>
<dbReference type="PANTHER" id="PTHR24346">
    <property type="entry name" value="MAP/MICROTUBULE AFFINITY-REGULATING KINASE"/>
    <property type="match status" value="1"/>
</dbReference>
<dbReference type="InterPro" id="IPR011009">
    <property type="entry name" value="Kinase-like_dom_sf"/>
</dbReference>
<evidence type="ECO:0000256" key="9">
    <source>
        <dbReference type="ARBA" id="ARBA00022843"/>
    </source>
</evidence>
<keyword evidence="13" id="KW-1185">Reference proteome</keyword>
<dbReference type="Gene3D" id="1.10.510.10">
    <property type="entry name" value="Transferase(Phosphotransferase) domain 1"/>
    <property type="match status" value="1"/>
</dbReference>
<dbReference type="GO" id="GO:0030154">
    <property type="term" value="P:cell differentiation"/>
    <property type="evidence" value="ECO:0007669"/>
    <property type="project" value="UniProtKB-KW"/>
</dbReference>
<keyword evidence="9" id="KW-0832">Ubl conjugation</keyword>
<keyword evidence="4" id="KW-0479">Metal-binding</keyword>
<dbReference type="OrthoDB" id="541276at2759"/>
<dbReference type="SMART" id="SM00220">
    <property type="entry name" value="S_TKc"/>
    <property type="match status" value="1"/>
</dbReference>
<dbReference type="FunFam" id="1.10.510.10:FF:000571">
    <property type="entry name" value="Maternal embryonic leucine zipper kinase"/>
    <property type="match status" value="1"/>
</dbReference>
<feature type="domain" description="Protein kinase" evidence="11">
    <location>
        <begin position="14"/>
        <end position="282"/>
    </location>
</feature>
<keyword evidence="7" id="KW-0067">ATP-binding</keyword>
<dbReference type="EMBL" id="JAPWDV010000001">
    <property type="protein sequence ID" value="KAJ6222860.1"/>
    <property type="molecule type" value="Genomic_DNA"/>
</dbReference>
<evidence type="ECO:0000256" key="2">
    <source>
        <dbReference type="ARBA" id="ARBA00022473"/>
    </source>
</evidence>
<dbReference type="PROSITE" id="PS50011">
    <property type="entry name" value="PROTEIN_KINASE_DOM"/>
    <property type="match status" value="1"/>
</dbReference>
<evidence type="ECO:0000313" key="13">
    <source>
        <dbReference type="Proteomes" id="UP001142055"/>
    </source>
</evidence>
<keyword evidence="2" id="KW-0217">Developmental protein</keyword>
<keyword evidence="5" id="KW-0547">Nucleotide-binding</keyword>
<dbReference type="PROSITE" id="PS00108">
    <property type="entry name" value="PROTEIN_KINASE_ST"/>
    <property type="match status" value="1"/>
</dbReference>
<reference evidence="12" key="1">
    <citation type="submission" date="2022-12" db="EMBL/GenBank/DDBJ databases">
        <title>Genome assemblies of Blomia tropicalis.</title>
        <authorList>
            <person name="Cui Y."/>
        </authorList>
    </citation>
    <scope>NUCLEOTIDE SEQUENCE</scope>
    <source>
        <tissue evidence="12">Adult mites</tissue>
    </source>
</reference>
<keyword evidence="8" id="KW-0460">Magnesium</keyword>
<dbReference type="PIRSF" id="PIRSF000654">
    <property type="entry name" value="Integrin-linked_kinase"/>
    <property type="match status" value="1"/>
</dbReference>
<evidence type="ECO:0000256" key="8">
    <source>
        <dbReference type="ARBA" id="ARBA00022842"/>
    </source>
</evidence>
<comment type="caution">
    <text evidence="12">The sequence shown here is derived from an EMBL/GenBank/DDBJ whole genome shotgun (WGS) entry which is preliminary data.</text>
</comment>
<dbReference type="Pfam" id="PF00069">
    <property type="entry name" value="Pkinase"/>
    <property type="match status" value="1"/>
</dbReference>
<dbReference type="GO" id="GO:0050321">
    <property type="term" value="F:tau-protein kinase activity"/>
    <property type="evidence" value="ECO:0007669"/>
    <property type="project" value="TreeGrafter"/>
</dbReference>
<keyword evidence="6" id="KW-0221">Differentiation</keyword>
<proteinExistence type="predicted"/>
<evidence type="ECO:0000259" key="11">
    <source>
        <dbReference type="PROSITE" id="PS50011"/>
    </source>
</evidence>
<evidence type="ECO:0000256" key="5">
    <source>
        <dbReference type="ARBA" id="ARBA00022741"/>
    </source>
</evidence>
<keyword evidence="3" id="KW-0597">Phosphoprotein</keyword>
<dbReference type="GO" id="GO:0035556">
    <property type="term" value="P:intracellular signal transduction"/>
    <property type="evidence" value="ECO:0007669"/>
    <property type="project" value="TreeGrafter"/>
</dbReference>
<dbReference type="PANTHER" id="PTHR24346:SF102">
    <property type="entry name" value="TESTIS-SPECIFIC SERINE_THREONINE-PROTEIN KINASE 1"/>
    <property type="match status" value="1"/>
</dbReference>
<dbReference type="GO" id="GO:0000287">
    <property type="term" value="F:magnesium ion binding"/>
    <property type="evidence" value="ECO:0007669"/>
    <property type="project" value="UniProtKB-ARBA"/>
</dbReference>
<dbReference type="Proteomes" id="UP001142055">
    <property type="component" value="Chromosome 1"/>
</dbReference>
<dbReference type="GO" id="GO:0007283">
    <property type="term" value="P:spermatogenesis"/>
    <property type="evidence" value="ECO:0007669"/>
    <property type="project" value="UniProtKB-KW"/>
</dbReference>
<evidence type="ECO:0000256" key="3">
    <source>
        <dbReference type="ARBA" id="ARBA00022553"/>
    </source>
</evidence>
<comment type="cofactor">
    <cofactor evidence="1">
        <name>Mg(2+)</name>
        <dbReference type="ChEBI" id="CHEBI:18420"/>
    </cofactor>
</comment>
<keyword evidence="10" id="KW-0744">Spermatogenesis</keyword>
<evidence type="ECO:0000256" key="1">
    <source>
        <dbReference type="ARBA" id="ARBA00001946"/>
    </source>
</evidence>
<dbReference type="GO" id="GO:0005524">
    <property type="term" value="F:ATP binding"/>
    <property type="evidence" value="ECO:0007669"/>
    <property type="project" value="UniProtKB-KW"/>
</dbReference>
<evidence type="ECO:0000256" key="6">
    <source>
        <dbReference type="ARBA" id="ARBA00022782"/>
    </source>
</evidence>
<gene>
    <name evidence="12" type="ORF">RDWZM_001405</name>
</gene>
<dbReference type="OMA" id="HEALHEW"/>